<protein>
    <submittedName>
        <fullName evidence="1">(rape) hypothetical protein</fullName>
    </submittedName>
</protein>
<name>A0A816UZM5_BRANA</name>
<organism evidence="1">
    <name type="scientific">Brassica napus</name>
    <name type="common">Rape</name>
    <dbReference type="NCBI Taxonomy" id="3708"/>
    <lineage>
        <taxon>Eukaryota</taxon>
        <taxon>Viridiplantae</taxon>
        <taxon>Streptophyta</taxon>
        <taxon>Embryophyta</taxon>
        <taxon>Tracheophyta</taxon>
        <taxon>Spermatophyta</taxon>
        <taxon>Magnoliopsida</taxon>
        <taxon>eudicotyledons</taxon>
        <taxon>Gunneridae</taxon>
        <taxon>Pentapetalae</taxon>
        <taxon>rosids</taxon>
        <taxon>malvids</taxon>
        <taxon>Brassicales</taxon>
        <taxon>Brassicaceae</taxon>
        <taxon>Brassiceae</taxon>
        <taxon>Brassica</taxon>
    </lineage>
</organism>
<reference evidence="1" key="1">
    <citation type="submission" date="2021-01" db="EMBL/GenBank/DDBJ databases">
        <authorList>
            <consortium name="Genoscope - CEA"/>
            <person name="William W."/>
        </authorList>
    </citation>
    <scope>NUCLEOTIDE SEQUENCE</scope>
</reference>
<dbReference type="EMBL" id="HG994372">
    <property type="protein sequence ID" value="CAF2113722.1"/>
    <property type="molecule type" value="Genomic_DNA"/>
</dbReference>
<dbReference type="Proteomes" id="UP001295469">
    <property type="component" value="Chromosome C08"/>
</dbReference>
<proteinExistence type="predicted"/>
<gene>
    <name evidence="1" type="ORF">DARMORV10_C08P37940.1</name>
</gene>
<dbReference type="AlphaFoldDB" id="A0A816UZM5"/>
<evidence type="ECO:0000313" key="1">
    <source>
        <dbReference type="EMBL" id="CAF2113722.1"/>
    </source>
</evidence>
<sequence length="75" mass="8821">MLQKCFFFRICSGTTRAKADHDWISTLRLTFVTTSSQSLPCFCDIVYIRYVYLQDVSMLERWACSCTVRLGNYEM</sequence>
<accession>A0A816UZM5</accession>